<dbReference type="Pfam" id="PF01408">
    <property type="entry name" value="GFO_IDH_MocA"/>
    <property type="match status" value="1"/>
</dbReference>
<dbReference type="InterPro" id="IPR036291">
    <property type="entry name" value="NAD(P)-bd_dom_sf"/>
</dbReference>
<gene>
    <name evidence="5" type="ORF">CVIRNUC_007956</name>
</gene>
<dbReference type="InterPro" id="IPR000683">
    <property type="entry name" value="Gfo/Idh/MocA-like_OxRdtase_N"/>
</dbReference>
<dbReference type="PANTHER" id="PTHR43818:SF11">
    <property type="entry name" value="BCDNA.GH03377"/>
    <property type="match status" value="1"/>
</dbReference>
<feature type="domain" description="Gfo/Idh/MocA-like oxidoreductase N-terminal" evidence="3">
    <location>
        <begin position="13"/>
        <end position="125"/>
    </location>
</feature>
<evidence type="ECO:0000259" key="4">
    <source>
        <dbReference type="Pfam" id="PF22725"/>
    </source>
</evidence>
<dbReference type="Gene3D" id="3.30.360.10">
    <property type="entry name" value="Dihydrodipicolinate Reductase, domain 2"/>
    <property type="match status" value="1"/>
</dbReference>
<keyword evidence="6" id="KW-1185">Reference proteome</keyword>
<comment type="caution">
    <text evidence="5">The sequence shown here is derived from an EMBL/GenBank/DDBJ whole genome shotgun (WGS) entry which is preliminary data.</text>
</comment>
<proteinExistence type="inferred from homology"/>
<dbReference type="Gene3D" id="3.40.50.720">
    <property type="entry name" value="NAD(P)-binding Rossmann-like Domain"/>
    <property type="match status" value="1"/>
</dbReference>
<evidence type="ECO:0000256" key="1">
    <source>
        <dbReference type="ARBA" id="ARBA00010928"/>
    </source>
</evidence>
<dbReference type="GO" id="GO:0000166">
    <property type="term" value="F:nucleotide binding"/>
    <property type="evidence" value="ECO:0007669"/>
    <property type="project" value="InterPro"/>
</dbReference>
<feature type="domain" description="GFO/IDH/MocA-like oxidoreductase" evidence="4">
    <location>
        <begin position="144"/>
        <end position="277"/>
    </location>
</feature>
<dbReference type="AlphaFoldDB" id="A0AAV1IF01"/>
<evidence type="ECO:0000313" key="6">
    <source>
        <dbReference type="Proteomes" id="UP001314263"/>
    </source>
</evidence>
<evidence type="ECO:0000259" key="3">
    <source>
        <dbReference type="Pfam" id="PF01408"/>
    </source>
</evidence>
<name>A0AAV1IF01_9CHLO</name>
<dbReference type="PANTHER" id="PTHR43818">
    <property type="entry name" value="BCDNA.GH03377"/>
    <property type="match status" value="1"/>
</dbReference>
<dbReference type="SUPFAM" id="SSF51735">
    <property type="entry name" value="NAD(P)-binding Rossmann-fold domains"/>
    <property type="match status" value="1"/>
</dbReference>
<dbReference type="GO" id="GO:0016491">
    <property type="term" value="F:oxidoreductase activity"/>
    <property type="evidence" value="ECO:0007669"/>
    <property type="project" value="UniProtKB-KW"/>
</dbReference>
<organism evidence="5 6">
    <name type="scientific">Coccomyxa viridis</name>
    <dbReference type="NCBI Taxonomy" id="1274662"/>
    <lineage>
        <taxon>Eukaryota</taxon>
        <taxon>Viridiplantae</taxon>
        <taxon>Chlorophyta</taxon>
        <taxon>core chlorophytes</taxon>
        <taxon>Trebouxiophyceae</taxon>
        <taxon>Trebouxiophyceae incertae sedis</taxon>
        <taxon>Coccomyxaceae</taxon>
        <taxon>Coccomyxa</taxon>
    </lineage>
</organism>
<keyword evidence="2" id="KW-0560">Oxidoreductase</keyword>
<dbReference type="InterPro" id="IPR055170">
    <property type="entry name" value="GFO_IDH_MocA-like_dom"/>
</dbReference>
<dbReference type="Proteomes" id="UP001314263">
    <property type="component" value="Unassembled WGS sequence"/>
</dbReference>
<sequence length="360" mass="39150">MASKAAAQAAKQLRVGIIGAGGNTKLHHIPKLQAIPGVDVVKIANRSEESAAKVCKELGVKEASGDWQDVIQDSSLDAVVIGVWPYLHRTLVLEALQAGKHVLTEARLAMNASEAREMYQASLRHAHLVTQVVPSPLTYDYDATIQDIIKQGTLGELLYIEVRAISNSFAEADGAPLTWRTDQRYSGLNIGVLGIFYEPLQRWVGDATAVQARAKTVVRLREDQQTGDLRTVHIPDHIDILAEMAIGAQAHIVVSSVIGAVPGFSKGYVLYGREGTLFVDLAAKKLQLGLKSEGGQLKDVTVAEGKIETWKVEEEFVAAIRGEGSIRRTTFEQGVRYMEFTEAVTRSIQSGCTVKLPLLT</sequence>
<dbReference type="InterPro" id="IPR050463">
    <property type="entry name" value="Gfo/Idh/MocA_oxidrdct_glycsds"/>
</dbReference>
<reference evidence="5 6" key="1">
    <citation type="submission" date="2023-10" db="EMBL/GenBank/DDBJ databases">
        <authorList>
            <person name="Maclean D."/>
            <person name="Macfadyen A."/>
        </authorList>
    </citation>
    <scope>NUCLEOTIDE SEQUENCE [LARGE SCALE GENOMIC DNA]</scope>
</reference>
<protein>
    <recommendedName>
        <fullName evidence="7">NAD(P)-binding protein</fullName>
    </recommendedName>
</protein>
<dbReference type="SUPFAM" id="SSF55347">
    <property type="entry name" value="Glyceraldehyde-3-phosphate dehydrogenase-like, C-terminal domain"/>
    <property type="match status" value="1"/>
</dbReference>
<dbReference type="Pfam" id="PF22725">
    <property type="entry name" value="GFO_IDH_MocA_C3"/>
    <property type="match status" value="1"/>
</dbReference>
<evidence type="ECO:0000313" key="5">
    <source>
        <dbReference type="EMBL" id="CAK0784752.1"/>
    </source>
</evidence>
<comment type="similarity">
    <text evidence="1">Belongs to the Gfo/Idh/MocA family.</text>
</comment>
<accession>A0AAV1IF01</accession>
<evidence type="ECO:0000256" key="2">
    <source>
        <dbReference type="ARBA" id="ARBA00023002"/>
    </source>
</evidence>
<evidence type="ECO:0008006" key="7">
    <source>
        <dbReference type="Google" id="ProtNLM"/>
    </source>
</evidence>
<dbReference type="EMBL" id="CAUYUE010000011">
    <property type="protein sequence ID" value="CAK0784752.1"/>
    <property type="molecule type" value="Genomic_DNA"/>
</dbReference>